<dbReference type="GO" id="GO:0016787">
    <property type="term" value="F:hydrolase activity"/>
    <property type="evidence" value="ECO:0007669"/>
    <property type="project" value="UniProtKB-KW"/>
</dbReference>
<sequence>MADPVPTQTELIYDGRIVRLEVLNGRYEVVRHADAVAVLALNGQGEMLCVSQFRPALGLTTLEVPAGLMEKGEDPAAAARRELQEEAGFDADLEKLTFFYASPGFCDEGLHIFAATNLRESRLPMDDDEDIEVIWRRPAEVLDELRDGRTVGSATTVTAALFALGRQMESR</sequence>
<dbReference type="InterPro" id="IPR000086">
    <property type="entry name" value="NUDIX_hydrolase_dom"/>
</dbReference>
<feature type="domain" description="Nudix hydrolase" evidence="3">
    <location>
        <begin position="31"/>
        <end position="158"/>
    </location>
</feature>
<evidence type="ECO:0000256" key="2">
    <source>
        <dbReference type="ARBA" id="ARBA00022801"/>
    </source>
</evidence>
<dbReference type="OrthoDB" id="9806150at2"/>
<dbReference type="EMBL" id="RXPE01000003">
    <property type="protein sequence ID" value="RTR29862.1"/>
    <property type="molecule type" value="Genomic_DNA"/>
</dbReference>
<evidence type="ECO:0000313" key="5">
    <source>
        <dbReference type="Proteomes" id="UP000277766"/>
    </source>
</evidence>
<comment type="cofactor">
    <cofactor evidence="1">
        <name>Mg(2+)</name>
        <dbReference type="ChEBI" id="CHEBI:18420"/>
    </cofactor>
</comment>
<evidence type="ECO:0000256" key="1">
    <source>
        <dbReference type="ARBA" id="ARBA00001946"/>
    </source>
</evidence>
<evidence type="ECO:0000313" key="4">
    <source>
        <dbReference type="EMBL" id="RTR29862.1"/>
    </source>
</evidence>
<dbReference type="Gene3D" id="3.90.79.10">
    <property type="entry name" value="Nucleoside Triphosphate Pyrophosphohydrolase"/>
    <property type="match status" value="1"/>
</dbReference>
<dbReference type="PROSITE" id="PS00893">
    <property type="entry name" value="NUDIX_BOX"/>
    <property type="match status" value="1"/>
</dbReference>
<dbReference type="PROSITE" id="PS51462">
    <property type="entry name" value="NUDIX"/>
    <property type="match status" value="1"/>
</dbReference>
<organism evidence="4 5">
    <name type="scientific">Deinococcus radiophilus</name>
    <dbReference type="NCBI Taxonomy" id="32062"/>
    <lineage>
        <taxon>Bacteria</taxon>
        <taxon>Thermotogati</taxon>
        <taxon>Deinococcota</taxon>
        <taxon>Deinococci</taxon>
        <taxon>Deinococcales</taxon>
        <taxon>Deinococcaceae</taxon>
        <taxon>Deinococcus</taxon>
    </lineage>
</organism>
<dbReference type="Proteomes" id="UP000277766">
    <property type="component" value="Unassembled WGS sequence"/>
</dbReference>
<keyword evidence="2 4" id="KW-0378">Hydrolase</keyword>
<gene>
    <name evidence="4" type="ORF">EJ104_02655</name>
</gene>
<name>A0A431W393_9DEIO</name>
<proteinExistence type="predicted"/>
<dbReference type="InterPro" id="IPR015797">
    <property type="entry name" value="NUDIX_hydrolase-like_dom_sf"/>
</dbReference>
<evidence type="ECO:0000259" key="3">
    <source>
        <dbReference type="PROSITE" id="PS51462"/>
    </source>
</evidence>
<dbReference type="GO" id="GO:0006753">
    <property type="term" value="P:nucleoside phosphate metabolic process"/>
    <property type="evidence" value="ECO:0007669"/>
    <property type="project" value="TreeGrafter"/>
</dbReference>
<accession>A0A431W393</accession>
<dbReference type="SUPFAM" id="SSF55811">
    <property type="entry name" value="Nudix"/>
    <property type="match status" value="1"/>
</dbReference>
<keyword evidence="5" id="KW-1185">Reference proteome</keyword>
<dbReference type="PANTHER" id="PTHR11839">
    <property type="entry name" value="UDP/ADP-SUGAR PYROPHOSPHATASE"/>
    <property type="match status" value="1"/>
</dbReference>
<dbReference type="GO" id="GO:0019693">
    <property type="term" value="P:ribose phosphate metabolic process"/>
    <property type="evidence" value="ECO:0007669"/>
    <property type="project" value="TreeGrafter"/>
</dbReference>
<dbReference type="InterPro" id="IPR020084">
    <property type="entry name" value="NUDIX_hydrolase_CS"/>
</dbReference>
<dbReference type="PANTHER" id="PTHR11839:SF18">
    <property type="entry name" value="NUDIX HYDROLASE DOMAIN-CONTAINING PROTEIN"/>
    <property type="match status" value="1"/>
</dbReference>
<comment type="caution">
    <text evidence="4">The sequence shown here is derived from an EMBL/GenBank/DDBJ whole genome shotgun (WGS) entry which is preliminary data.</text>
</comment>
<dbReference type="Pfam" id="PF00293">
    <property type="entry name" value="NUDIX"/>
    <property type="match status" value="1"/>
</dbReference>
<reference evidence="4 5" key="1">
    <citation type="submission" date="2018-12" db="EMBL/GenBank/DDBJ databases">
        <title>Deinococcus radiophilus ATCC 27603 genome sequencing and assembly.</title>
        <authorList>
            <person name="Maclea K.S."/>
            <person name="Maynard C.R."/>
        </authorList>
    </citation>
    <scope>NUCLEOTIDE SEQUENCE [LARGE SCALE GENOMIC DNA]</scope>
    <source>
        <strain evidence="4 5">ATCC 27603</strain>
    </source>
</reference>
<protein>
    <submittedName>
        <fullName evidence="4">NUDIX hydrolase</fullName>
    </submittedName>
</protein>
<dbReference type="GO" id="GO:0005829">
    <property type="term" value="C:cytosol"/>
    <property type="evidence" value="ECO:0007669"/>
    <property type="project" value="TreeGrafter"/>
</dbReference>
<dbReference type="RefSeq" id="WP_126351206.1">
    <property type="nucleotide sequence ID" value="NZ_CP086380.1"/>
</dbReference>
<dbReference type="AlphaFoldDB" id="A0A431W393"/>